<organism evidence="2 3">
    <name type="scientific">Flectobacillus longus</name>
    <dbReference type="NCBI Taxonomy" id="2984207"/>
    <lineage>
        <taxon>Bacteria</taxon>
        <taxon>Pseudomonadati</taxon>
        <taxon>Bacteroidota</taxon>
        <taxon>Cytophagia</taxon>
        <taxon>Cytophagales</taxon>
        <taxon>Flectobacillaceae</taxon>
        <taxon>Flectobacillus</taxon>
    </lineage>
</organism>
<proteinExistence type="predicted"/>
<feature type="transmembrane region" description="Helical" evidence="1">
    <location>
        <begin position="84"/>
        <end position="103"/>
    </location>
</feature>
<dbReference type="EMBL" id="JASHID010000002">
    <property type="protein sequence ID" value="MDI9863433.1"/>
    <property type="molecule type" value="Genomic_DNA"/>
</dbReference>
<keyword evidence="1" id="KW-1133">Transmembrane helix</keyword>
<evidence type="ECO:0000256" key="1">
    <source>
        <dbReference type="SAM" id="Phobius"/>
    </source>
</evidence>
<evidence type="ECO:0000313" key="2">
    <source>
        <dbReference type="EMBL" id="MDI9863433.1"/>
    </source>
</evidence>
<keyword evidence="3" id="KW-1185">Reference proteome</keyword>
<comment type="caution">
    <text evidence="2">The sequence shown here is derived from an EMBL/GenBank/DDBJ whole genome shotgun (WGS) entry which is preliminary data.</text>
</comment>
<feature type="transmembrane region" description="Helical" evidence="1">
    <location>
        <begin position="55"/>
        <end position="78"/>
    </location>
</feature>
<evidence type="ECO:0000313" key="3">
    <source>
        <dbReference type="Proteomes" id="UP001236569"/>
    </source>
</evidence>
<dbReference type="RefSeq" id="WP_283368730.1">
    <property type="nucleotide sequence ID" value="NZ_JASHID010000002.1"/>
</dbReference>
<reference evidence="2 3" key="1">
    <citation type="submission" date="2023-05" db="EMBL/GenBank/DDBJ databases">
        <title>Novel species of genus Flectobacillus isolated from stream in China.</title>
        <authorList>
            <person name="Lu H."/>
        </authorList>
    </citation>
    <scope>NUCLEOTIDE SEQUENCE [LARGE SCALE GENOMIC DNA]</scope>
    <source>
        <strain evidence="2 3">DC10W</strain>
    </source>
</reference>
<keyword evidence="1" id="KW-0472">Membrane</keyword>
<keyword evidence="1" id="KW-0812">Transmembrane</keyword>
<protein>
    <submittedName>
        <fullName evidence="2">Uncharacterized protein</fullName>
    </submittedName>
</protein>
<gene>
    <name evidence="2" type="ORF">QM480_03795</name>
</gene>
<dbReference type="Proteomes" id="UP001236569">
    <property type="component" value="Unassembled WGS sequence"/>
</dbReference>
<accession>A0ABT6YIK9</accession>
<sequence>MTQLNQKYWSEKRSFQILSDGLRVETKTNETFIEEKISFDDIGFDEIITKHEPSIILIGFYASVLLNFFLAIIIYSYNLPLKDAFFLKPILILFLLVTLFWGYKIFKFEKIKTIRGEKYISFWYFSKNRKEVDSFIANLKSSRRNYYRNIFLDLDEFEKPEIHIQRLNWLKSQDYISKQELKEYIAIIESRKFIN</sequence>
<name>A0ABT6YIK9_9BACT</name>